<proteinExistence type="predicted"/>
<accession>A0A6G4XHA8</accession>
<dbReference type="PROSITE" id="PS50043">
    <property type="entry name" value="HTH_LUXR_2"/>
    <property type="match status" value="1"/>
</dbReference>
<dbReference type="RefSeq" id="WP_165331719.1">
    <property type="nucleotide sequence ID" value="NZ_JAAKZW010000030.1"/>
</dbReference>
<dbReference type="Proteomes" id="UP000481109">
    <property type="component" value="Unassembled WGS sequence"/>
</dbReference>
<dbReference type="Gene3D" id="1.10.10.10">
    <property type="entry name" value="Winged helix-like DNA-binding domain superfamily/Winged helix DNA-binding domain"/>
    <property type="match status" value="1"/>
</dbReference>
<dbReference type="InterPro" id="IPR051797">
    <property type="entry name" value="TrmB-like"/>
</dbReference>
<keyword evidence="3" id="KW-1185">Reference proteome</keyword>
<dbReference type="SMART" id="SM00421">
    <property type="entry name" value="HTH_LUXR"/>
    <property type="match status" value="1"/>
</dbReference>
<organism evidence="2 3">
    <name type="scientific">Streptomyces mesophilus</name>
    <dbReference type="NCBI Taxonomy" id="1775132"/>
    <lineage>
        <taxon>Bacteria</taxon>
        <taxon>Bacillati</taxon>
        <taxon>Actinomycetota</taxon>
        <taxon>Actinomycetes</taxon>
        <taxon>Kitasatosporales</taxon>
        <taxon>Streptomycetaceae</taxon>
        <taxon>Streptomyces</taxon>
    </lineage>
</organism>
<protein>
    <submittedName>
        <fullName evidence="2">LuxR family transcriptional regulator</fullName>
    </submittedName>
</protein>
<dbReference type="InterPro" id="IPR000792">
    <property type="entry name" value="Tscrpt_reg_LuxR_C"/>
</dbReference>
<dbReference type="CDD" id="cd06170">
    <property type="entry name" value="LuxR_C_like"/>
    <property type="match status" value="1"/>
</dbReference>
<sequence length="326" mass="35635">MAEGDTHRHDVHDVEELCDAGEKAYQAALQAGRISRSKVTDARCLVELGLLHPDPSDMEWLLPTSPGVVVARLLREFESELGEIRRRSGALAGVAERFAVPRAVNASESAALRVLEGMPRINLAIDEATAACAAELRAMQPSGIRSERELSGALPRALDLQERGVRTRSLYTHVARHGQGLQTYLEQLEGSVEVRTLDEVGERLLIFDRAVAFIPASPDRSVALEVRHPALIDYLVGVFDRFWHRAVPLTEHVPSTSVVEGVSHREHAIAALLAEGNTDAVIAERLGINVRTCRHHIGRLSETLGCTTRTQLGVRIAQTGLHVPPV</sequence>
<dbReference type="EMBL" id="JAAKZW010000030">
    <property type="protein sequence ID" value="NGO76217.1"/>
    <property type="molecule type" value="Genomic_DNA"/>
</dbReference>
<gene>
    <name evidence="2" type="ORF">G6045_11140</name>
</gene>
<name>A0A6G4XHA8_9ACTN</name>
<dbReference type="Pfam" id="PF00196">
    <property type="entry name" value="GerE"/>
    <property type="match status" value="1"/>
</dbReference>
<evidence type="ECO:0000313" key="3">
    <source>
        <dbReference type="Proteomes" id="UP000481109"/>
    </source>
</evidence>
<dbReference type="InterPro" id="IPR036388">
    <property type="entry name" value="WH-like_DNA-bd_sf"/>
</dbReference>
<feature type="domain" description="HTH luxR-type" evidence="1">
    <location>
        <begin position="255"/>
        <end position="320"/>
    </location>
</feature>
<dbReference type="PRINTS" id="PR00038">
    <property type="entry name" value="HTHLUXR"/>
</dbReference>
<dbReference type="InterPro" id="IPR016032">
    <property type="entry name" value="Sig_transdc_resp-reg_C-effctor"/>
</dbReference>
<comment type="caution">
    <text evidence="2">The sequence shown here is derived from an EMBL/GenBank/DDBJ whole genome shotgun (WGS) entry which is preliminary data.</text>
</comment>
<dbReference type="PANTHER" id="PTHR34293">
    <property type="entry name" value="HTH-TYPE TRANSCRIPTIONAL REGULATOR TRMBL2"/>
    <property type="match status" value="1"/>
</dbReference>
<dbReference type="PANTHER" id="PTHR34293:SF1">
    <property type="entry name" value="HTH-TYPE TRANSCRIPTIONAL REGULATOR TRMBL2"/>
    <property type="match status" value="1"/>
</dbReference>
<dbReference type="AlphaFoldDB" id="A0A6G4XHA8"/>
<evidence type="ECO:0000259" key="1">
    <source>
        <dbReference type="PROSITE" id="PS50043"/>
    </source>
</evidence>
<dbReference type="SUPFAM" id="SSF46894">
    <property type="entry name" value="C-terminal effector domain of the bipartite response regulators"/>
    <property type="match status" value="1"/>
</dbReference>
<dbReference type="GO" id="GO:0003677">
    <property type="term" value="F:DNA binding"/>
    <property type="evidence" value="ECO:0007669"/>
    <property type="project" value="InterPro"/>
</dbReference>
<evidence type="ECO:0000313" key="2">
    <source>
        <dbReference type="EMBL" id="NGO76217.1"/>
    </source>
</evidence>
<dbReference type="GO" id="GO:0006355">
    <property type="term" value="P:regulation of DNA-templated transcription"/>
    <property type="evidence" value="ECO:0007669"/>
    <property type="project" value="InterPro"/>
</dbReference>
<reference evidence="2 3" key="1">
    <citation type="submission" date="2020-02" db="EMBL/GenBank/DDBJ databases">
        <title>Whole-genome analyses of novel actinobacteria.</title>
        <authorList>
            <person name="Sahin N."/>
            <person name="Tokatli A."/>
        </authorList>
    </citation>
    <scope>NUCLEOTIDE SEQUENCE [LARGE SCALE GENOMIC DNA]</scope>
    <source>
        <strain evidence="2 3">YC504</strain>
    </source>
</reference>